<comment type="caution">
    <text evidence="1">The sequence shown here is derived from an EMBL/GenBank/DDBJ whole genome shotgun (WGS) entry which is preliminary data.</text>
</comment>
<name>A0A919NEC3_9ACTN</name>
<proteinExistence type="predicted"/>
<evidence type="ECO:0000313" key="1">
    <source>
        <dbReference type="EMBL" id="GIF09164.1"/>
    </source>
</evidence>
<dbReference type="InterPro" id="IPR011518">
    <property type="entry name" value="Transposase_36"/>
</dbReference>
<keyword evidence="2" id="KW-1185">Reference proteome</keyword>
<dbReference type="Proteomes" id="UP000629619">
    <property type="component" value="Unassembled WGS sequence"/>
</dbReference>
<evidence type="ECO:0000313" key="2">
    <source>
        <dbReference type="Proteomes" id="UP000629619"/>
    </source>
</evidence>
<protein>
    <recommendedName>
        <fullName evidence="3">Transposase</fullName>
    </recommendedName>
</protein>
<sequence length="203" mass="22094">MISVDAKKKEQVGLVPMAGREWRPSGQPIQVEDHSFFAGPRVDTVIPYGIYDMTANTGWVNVGLDRDTAAFAAASVRAWWRARGRLGYPQATRLLITADAGGSNSYRCRPWKAELAAFAAEARLTVAVCHFPPGTSKAPAHAERMDHLPVSGLVTEDKSRAPSVTNSTECCGLARSHENKNIGSNGCRRKSVEVPIAFFRDPI</sequence>
<gene>
    <name evidence="1" type="ORF">Asi03nite_67020</name>
</gene>
<dbReference type="EMBL" id="BOMW01000077">
    <property type="protein sequence ID" value="GIF09164.1"/>
    <property type="molecule type" value="Genomic_DNA"/>
</dbReference>
<dbReference type="AlphaFoldDB" id="A0A919NEC3"/>
<dbReference type="Pfam" id="PF07592">
    <property type="entry name" value="DDE_Tnp_ISAZ013"/>
    <property type="match status" value="1"/>
</dbReference>
<accession>A0A919NEC3</accession>
<evidence type="ECO:0008006" key="3">
    <source>
        <dbReference type="Google" id="ProtNLM"/>
    </source>
</evidence>
<organism evidence="1 2">
    <name type="scientific">Actinoplanes siamensis</name>
    <dbReference type="NCBI Taxonomy" id="1223317"/>
    <lineage>
        <taxon>Bacteria</taxon>
        <taxon>Bacillati</taxon>
        <taxon>Actinomycetota</taxon>
        <taxon>Actinomycetes</taxon>
        <taxon>Micromonosporales</taxon>
        <taxon>Micromonosporaceae</taxon>
        <taxon>Actinoplanes</taxon>
    </lineage>
</organism>
<dbReference type="NCBIfam" id="NF033519">
    <property type="entry name" value="transpos_ISAzo13"/>
    <property type="match status" value="1"/>
</dbReference>
<reference evidence="1" key="1">
    <citation type="submission" date="2021-01" db="EMBL/GenBank/DDBJ databases">
        <title>Whole genome shotgun sequence of Actinoplanes siamensis NBRC 109076.</title>
        <authorList>
            <person name="Komaki H."/>
            <person name="Tamura T."/>
        </authorList>
    </citation>
    <scope>NUCLEOTIDE SEQUENCE</scope>
    <source>
        <strain evidence="1">NBRC 109076</strain>
    </source>
</reference>